<keyword evidence="2" id="KW-1185">Reference proteome</keyword>
<dbReference type="AlphaFoldDB" id="A0A085ZI32"/>
<sequence>MKKKILIICSLLLFILLFDRLLFMEYRLKAGWSYSGGSYLGDPIGYDQDFVLIKNKIKFVRNKSEDNPVLEKDVYLIGCYFNMLLMYDNDLNKTAFYIKF</sequence>
<comment type="caution">
    <text evidence="1">The sequence shown here is derived from an EMBL/GenBank/DDBJ whole genome shotgun (WGS) entry which is preliminary data.</text>
</comment>
<evidence type="ECO:0000313" key="1">
    <source>
        <dbReference type="EMBL" id="KFF04096.1"/>
    </source>
</evidence>
<dbReference type="OrthoDB" id="1357847at2"/>
<dbReference type="RefSeq" id="WP_035679891.1">
    <property type="nucleotide sequence ID" value="NZ_JPRL01000001.1"/>
</dbReference>
<name>A0A085ZI32_9FLAO</name>
<dbReference type="STRING" id="362418.IW19_00475"/>
<dbReference type="EMBL" id="JPRL01000001">
    <property type="protein sequence ID" value="KFF04096.1"/>
    <property type="molecule type" value="Genomic_DNA"/>
</dbReference>
<gene>
    <name evidence="1" type="ORF">IW19_00475</name>
</gene>
<accession>A0A085ZI32</accession>
<proteinExistence type="predicted"/>
<reference evidence="1 2" key="1">
    <citation type="submission" date="2014-07" db="EMBL/GenBank/DDBJ databases">
        <title>Genome of Flavobacterium reichenbachii LMG 25512.</title>
        <authorList>
            <person name="Stropko S.J."/>
            <person name="Pipes S.E."/>
            <person name="Newman J.D."/>
        </authorList>
    </citation>
    <scope>NUCLEOTIDE SEQUENCE [LARGE SCALE GENOMIC DNA]</scope>
    <source>
        <strain evidence="1 2">LMG 25512</strain>
    </source>
</reference>
<dbReference type="Proteomes" id="UP000028715">
    <property type="component" value="Unassembled WGS sequence"/>
</dbReference>
<dbReference type="eggNOG" id="ENOG5030YUG">
    <property type="taxonomic scope" value="Bacteria"/>
</dbReference>
<evidence type="ECO:0000313" key="2">
    <source>
        <dbReference type="Proteomes" id="UP000028715"/>
    </source>
</evidence>
<protein>
    <submittedName>
        <fullName evidence="1">Uncharacterized protein</fullName>
    </submittedName>
</protein>
<organism evidence="1 2">
    <name type="scientific">Flavobacterium reichenbachii</name>
    <dbReference type="NCBI Taxonomy" id="362418"/>
    <lineage>
        <taxon>Bacteria</taxon>
        <taxon>Pseudomonadati</taxon>
        <taxon>Bacteroidota</taxon>
        <taxon>Flavobacteriia</taxon>
        <taxon>Flavobacteriales</taxon>
        <taxon>Flavobacteriaceae</taxon>
        <taxon>Flavobacterium</taxon>
    </lineage>
</organism>